<accession>A0A414J4L3</accession>
<keyword evidence="1" id="KW-0446">Lipid-binding</keyword>
<dbReference type="InterPro" id="IPR003797">
    <property type="entry name" value="DegV"/>
</dbReference>
<proteinExistence type="predicted"/>
<evidence type="ECO:0000256" key="1">
    <source>
        <dbReference type="ARBA" id="ARBA00023121"/>
    </source>
</evidence>
<dbReference type="SUPFAM" id="SSF82549">
    <property type="entry name" value="DAK1/DegV-like"/>
    <property type="match status" value="1"/>
</dbReference>
<reference evidence="2 3" key="1">
    <citation type="submission" date="2018-08" db="EMBL/GenBank/DDBJ databases">
        <title>A genome reference for cultivated species of the human gut microbiota.</title>
        <authorList>
            <person name="Zou Y."/>
            <person name="Xue W."/>
            <person name="Luo G."/>
        </authorList>
    </citation>
    <scope>NUCLEOTIDE SEQUENCE [LARGE SCALE GENOMIC DNA]</scope>
    <source>
        <strain evidence="2 3">AM28-23</strain>
    </source>
</reference>
<dbReference type="PANTHER" id="PTHR33434">
    <property type="entry name" value="DEGV DOMAIN-CONTAINING PROTEIN DR_1986-RELATED"/>
    <property type="match status" value="1"/>
</dbReference>
<dbReference type="GO" id="GO:0008289">
    <property type="term" value="F:lipid binding"/>
    <property type="evidence" value="ECO:0007669"/>
    <property type="project" value="UniProtKB-KW"/>
</dbReference>
<sequence>MSYKVVIDSCGELLDEWKQDPRFESVALTLSVDGVNIIDDETFDQADFLKRVAECPECPKSACPSPERYMRAFDCEAEHVYAVTLSAELSGSYNSAVLGKNLLQEDHPDRQIHIFNSKSASVGQTLIAMKIQECEEAGLPFEQVIETVDAYIEQQHTFFVLDNLETLRKNGRLSKVKALVASALKIKPVMGSTEEGAIYQLDQARGINKALVKMAQAIVEKTADSEQKVLAISHCNCHERAILLKNALEERMPMKKIVILDTAGVSSMYANDGGVIVAV</sequence>
<evidence type="ECO:0000313" key="2">
    <source>
        <dbReference type="EMBL" id="RHE39352.1"/>
    </source>
</evidence>
<dbReference type="PANTHER" id="PTHR33434:SF2">
    <property type="entry name" value="FATTY ACID-BINDING PROTEIN TM_1468"/>
    <property type="match status" value="1"/>
</dbReference>
<dbReference type="Gene3D" id="3.30.1180.10">
    <property type="match status" value="1"/>
</dbReference>
<evidence type="ECO:0000313" key="3">
    <source>
        <dbReference type="Proteomes" id="UP000283745"/>
    </source>
</evidence>
<dbReference type="AlphaFoldDB" id="A0A414J4L3"/>
<protein>
    <submittedName>
        <fullName evidence="2">DegV family protein</fullName>
    </submittedName>
</protein>
<dbReference type="Pfam" id="PF02645">
    <property type="entry name" value="DegV"/>
    <property type="match status" value="1"/>
</dbReference>
<gene>
    <name evidence="2" type="ORF">DW740_11485</name>
</gene>
<dbReference type="Gene3D" id="3.40.50.10440">
    <property type="entry name" value="Dihydroxyacetone kinase, domain 1"/>
    <property type="match status" value="1"/>
</dbReference>
<dbReference type="RefSeq" id="WP_118049599.1">
    <property type="nucleotide sequence ID" value="NZ_CABJFK010000008.1"/>
</dbReference>
<dbReference type="InterPro" id="IPR050270">
    <property type="entry name" value="DegV_domain_contain"/>
</dbReference>
<dbReference type="Gene3D" id="2.20.28.50">
    <property type="entry name" value="degv family protein"/>
    <property type="match status" value="1"/>
</dbReference>
<dbReference type="Proteomes" id="UP000283745">
    <property type="component" value="Unassembled WGS sequence"/>
</dbReference>
<dbReference type="InterPro" id="IPR043168">
    <property type="entry name" value="DegV_C"/>
</dbReference>
<dbReference type="PROSITE" id="PS51482">
    <property type="entry name" value="DEGV"/>
    <property type="match status" value="1"/>
</dbReference>
<comment type="caution">
    <text evidence="2">The sequence shown here is derived from an EMBL/GenBank/DDBJ whole genome shotgun (WGS) entry which is preliminary data.</text>
</comment>
<name>A0A414J4L3_9FIRM</name>
<dbReference type="NCBIfam" id="TIGR00762">
    <property type="entry name" value="DegV"/>
    <property type="match status" value="1"/>
</dbReference>
<dbReference type="EMBL" id="QSKF01000008">
    <property type="protein sequence ID" value="RHE39352.1"/>
    <property type="molecule type" value="Genomic_DNA"/>
</dbReference>
<organism evidence="2 3">
    <name type="scientific">Blautia obeum</name>
    <dbReference type="NCBI Taxonomy" id="40520"/>
    <lineage>
        <taxon>Bacteria</taxon>
        <taxon>Bacillati</taxon>
        <taxon>Bacillota</taxon>
        <taxon>Clostridia</taxon>
        <taxon>Lachnospirales</taxon>
        <taxon>Lachnospiraceae</taxon>
        <taxon>Blautia</taxon>
    </lineage>
</organism>